<name>M5FWY0_DACPD</name>
<proteinExistence type="predicted"/>
<dbReference type="EMBL" id="JH795875">
    <property type="protein sequence ID" value="EJT97966.1"/>
    <property type="molecule type" value="Genomic_DNA"/>
</dbReference>
<evidence type="ECO:0000313" key="2">
    <source>
        <dbReference type="Proteomes" id="UP000030653"/>
    </source>
</evidence>
<gene>
    <name evidence="1" type="ORF">DACRYDRAFT_24877</name>
</gene>
<reference evidence="1 2" key="1">
    <citation type="journal article" date="2012" name="Science">
        <title>The Paleozoic origin of enzymatic lignin decomposition reconstructed from 31 fungal genomes.</title>
        <authorList>
            <person name="Floudas D."/>
            <person name="Binder M."/>
            <person name="Riley R."/>
            <person name="Barry K."/>
            <person name="Blanchette R.A."/>
            <person name="Henrissat B."/>
            <person name="Martinez A.T."/>
            <person name="Otillar R."/>
            <person name="Spatafora J.W."/>
            <person name="Yadav J.S."/>
            <person name="Aerts A."/>
            <person name="Benoit I."/>
            <person name="Boyd A."/>
            <person name="Carlson A."/>
            <person name="Copeland A."/>
            <person name="Coutinho P.M."/>
            <person name="de Vries R.P."/>
            <person name="Ferreira P."/>
            <person name="Findley K."/>
            <person name="Foster B."/>
            <person name="Gaskell J."/>
            <person name="Glotzer D."/>
            <person name="Gorecki P."/>
            <person name="Heitman J."/>
            <person name="Hesse C."/>
            <person name="Hori C."/>
            <person name="Igarashi K."/>
            <person name="Jurgens J.A."/>
            <person name="Kallen N."/>
            <person name="Kersten P."/>
            <person name="Kohler A."/>
            <person name="Kuees U."/>
            <person name="Kumar T.K.A."/>
            <person name="Kuo A."/>
            <person name="LaButti K."/>
            <person name="Larrondo L.F."/>
            <person name="Lindquist E."/>
            <person name="Ling A."/>
            <person name="Lombard V."/>
            <person name="Lucas S."/>
            <person name="Lundell T."/>
            <person name="Martin R."/>
            <person name="McLaughlin D.J."/>
            <person name="Morgenstern I."/>
            <person name="Morin E."/>
            <person name="Murat C."/>
            <person name="Nagy L.G."/>
            <person name="Nolan M."/>
            <person name="Ohm R.A."/>
            <person name="Patyshakuliyeva A."/>
            <person name="Rokas A."/>
            <person name="Ruiz-Duenas F.J."/>
            <person name="Sabat G."/>
            <person name="Salamov A."/>
            <person name="Samejima M."/>
            <person name="Schmutz J."/>
            <person name="Slot J.C."/>
            <person name="St John F."/>
            <person name="Stenlid J."/>
            <person name="Sun H."/>
            <person name="Sun S."/>
            <person name="Syed K."/>
            <person name="Tsang A."/>
            <person name="Wiebenga A."/>
            <person name="Young D."/>
            <person name="Pisabarro A."/>
            <person name="Eastwood D.C."/>
            <person name="Martin F."/>
            <person name="Cullen D."/>
            <person name="Grigoriev I.V."/>
            <person name="Hibbett D.S."/>
        </authorList>
    </citation>
    <scope>NUCLEOTIDE SEQUENCE [LARGE SCALE GENOMIC DNA]</scope>
    <source>
        <strain evidence="1 2">DJM-731 SS1</strain>
    </source>
</reference>
<organism evidence="1 2">
    <name type="scientific">Dacryopinax primogenitus (strain DJM 731)</name>
    <name type="common">Brown rot fungus</name>
    <dbReference type="NCBI Taxonomy" id="1858805"/>
    <lineage>
        <taxon>Eukaryota</taxon>
        <taxon>Fungi</taxon>
        <taxon>Dikarya</taxon>
        <taxon>Basidiomycota</taxon>
        <taxon>Agaricomycotina</taxon>
        <taxon>Dacrymycetes</taxon>
        <taxon>Dacrymycetales</taxon>
        <taxon>Dacrymycetaceae</taxon>
        <taxon>Dacryopinax</taxon>
    </lineage>
</organism>
<keyword evidence="2" id="KW-1185">Reference proteome</keyword>
<protein>
    <submittedName>
        <fullName evidence="1">Uncharacterized protein</fullName>
    </submittedName>
</protein>
<dbReference type="HOGENOM" id="CLU_2831152_0_0_1"/>
<dbReference type="AlphaFoldDB" id="M5FWY0"/>
<dbReference type="RefSeq" id="XP_040624864.1">
    <property type="nucleotide sequence ID" value="XM_040773892.1"/>
</dbReference>
<dbReference type="GeneID" id="63688954"/>
<evidence type="ECO:0000313" key="1">
    <source>
        <dbReference type="EMBL" id="EJT97966.1"/>
    </source>
</evidence>
<sequence length="66" mass="7420">MSARGNSSLRNLYGQSVHDFREATVTQAVWAKVEYSCDPTMPNPVGASQGIVRIQDTFHFEWSMLT</sequence>
<dbReference type="Proteomes" id="UP000030653">
    <property type="component" value="Unassembled WGS sequence"/>
</dbReference>
<accession>M5FWY0</accession>